<comment type="similarity">
    <text evidence="1">Belongs to the AHA1 family.</text>
</comment>
<proteinExistence type="inferred from homology"/>
<organism evidence="3 4">
    <name type="scientific">Phyllobacterium salinisoli</name>
    <dbReference type="NCBI Taxonomy" id="1899321"/>
    <lineage>
        <taxon>Bacteria</taxon>
        <taxon>Pseudomonadati</taxon>
        <taxon>Pseudomonadota</taxon>
        <taxon>Alphaproteobacteria</taxon>
        <taxon>Hyphomicrobiales</taxon>
        <taxon>Phyllobacteriaceae</taxon>
        <taxon>Phyllobacterium</taxon>
    </lineage>
</organism>
<feature type="domain" description="Activator of Hsp90 ATPase homologue 1/2-like C-terminal" evidence="2">
    <location>
        <begin position="36"/>
        <end position="119"/>
    </location>
</feature>
<dbReference type="InterPro" id="IPR013538">
    <property type="entry name" value="ASHA1/2-like_C"/>
</dbReference>
<reference evidence="3 4" key="1">
    <citation type="submission" date="2018-07" db="EMBL/GenBank/DDBJ databases">
        <title>The draft genome of Phyllobacterium salinisoli.</title>
        <authorList>
            <person name="Liu L."/>
            <person name="Li L."/>
            <person name="Zhang X."/>
            <person name="Liang L."/>
        </authorList>
    </citation>
    <scope>NUCLEOTIDE SEQUENCE [LARGE SCALE GENOMIC DNA]</scope>
    <source>
        <strain evidence="3 4">LLAN61</strain>
    </source>
</reference>
<accession>A0A368K0R9</accession>
<dbReference type="Gene3D" id="3.30.530.20">
    <property type="match status" value="1"/>
</dbReference>
<evidence type="ECO:0000313" key="3">
    <source>
        <dbReference type="EMBL" id="RCS22821.1"/>
    </source>
</evidence>
<sequence length="213" mass="23280">MRFEFEDHLGAVTRIVSELERDGKPARNVTLERSYDATTDDLWDAITNPERLSRWFLPIGGELKLGGRWQLEGSAGGIITDCVPPRFFATTWAFGGETSWIEARIAPEGETWCRLSLSHICPVNDHWQKYGPGAPGVGWDLGLVSLAVHLSDTGFECFDEDAFTSSAEGKALIASVSEDWRRAAVAGGESPAQADAAAKLTRAFYIGEESEQG</sequence>
<evidence type="ECO:0000313" key="4">
    <source>
        <dbReference type="Proteomes" id="UP000253420"/>
    </source>
</evidence>
<evidence type="ECO:0000259" key="2">
    <source>
        <dbReference type="Pfam" id="PF08327"/>
    </source>
</evidence>
<dbReference type="Pfam" id="PF08327">
    <property type="entry name" value="AHSA1"/>
    <property type="match status" value="1"/>
</dbReference>
<dbReference type="EMBL" id="QOZG01000006">
    <property type="protein sequence ID" value="RCS22821.1"/>
    <property type="molecule type" value="Genomic_DNA"/>
</dbReference>
<dbReference type="SUPFAM" id="SSF55961">
    <property type="entry name" value="Bet v1-like"/>
    <property type="match status" value="1"/>
</dbReference>
<evidence type="ECO:0000256" key="1">
    <source>
        <dbReference type="ARBA" id="ARBA00006817"/>
    </source>
</evidence>
<name>A0A368K0R9_9HYPH</name>
<comment type="caution">
    <text evidence="3">The sequence shown here is derived from an EMBL/GenBank/DDBJ whole genome shotgun (WGS) entry which is preliminary data.</text>
</comment>
<dbReference type="RefSeq" id="WP_114441353.1">
    <property type="nucleotide sequence ID" value="NZ_QOZG01000006.1"/>
</dbReference>
<protein>
    <submittedName>
        <fullName evidence="3">Polyketide cyclase</fullName>
    </submittedName>
</protein>
<dbReference type="CDD" id="cd08899">
    <property type="entry name" value="SRPBCC_CalC_Aha1-like_6"/>
    <property type="match status" value="1"/>
</dbReference>
<dbReference type="InterPro" id="IPR023393">
    <property type="entry name" value="START-like_dom_sf"/>
</dbReference>
<dbReference type="AlphaFoldDB" id="A0A368K0R9"/>
<keyword evidence="4" id="KW-1185">Reference proteome</keyword>
<dbReference type="OrthoDB" id="8117292at2"/>
<gene>
    <name evidence="3" type="ORF">DUT91_15060</name>
</gene>
<dbReference type="Proteomes" id="UP000253420">
    <property type="component" value="Unassembled WGS sequence"/>
</dbReference>